<dbReference type="GO" id="GO:0000056">
    <property type="term" value="P:ribosomal small subunit export from nucleus"/>
    <property type="evidence" value="ECO:0007669"/>
    <property type="project" value="TreeGrafter"/>
</dbReference>
<dbReference type="Proteomes" id="UP000324897">
    <property type="component" value="Chromosome 2"/>
</dbReference>
<organism evidence="1 2">
    <name type="scientific">Eragrostis curvula</name>
    <name type="common">weeping love grass</name>
    <dbReference type="NCBI Taxonomy" id="38414"/>
    <lineage>
        <taxon>Eukaryota</taxon>
        <taxon>Viridiplantae</taxon>
        <taxon>Streptophyta</taxon>
        <taxon>Embryophyta</taxon>
        <taxon>Tracheophyta</taxon>
        <taxon>Spermatophyta</taxon>
        <taxon>Magnoliopsida</taxon>
        <taxon>Liliopsida</taxon>
        <taxon>Poales</taxon>
        <taxon>Poaceae</taxon>
        <taxon>PACMAD clade</taxon>
        <taxon>Chloridoideae</taxon>
        <taxon>Eragrostideae</taxon>
        <taxon>Eragrostidinae</taxon>
        <taxon>Eragrostis</taxon>
    </lineage>
</organism>
<dbReference type="InterPro" id="IPR045065">
    <property type="entry name" value="XPO1/5"/>
</dbReference>
<dbReference type="GO" id="GO:0006611">
    <property type="term" value="P:protein export from nucleus"/>
    <property type="evidence" value="ECO:0007669"/>
    <property type="project" value="InterPro"/>
</dbReference>
<proteinExistence type="predicted"/>
<reference evidence="1 2" key="1">
    <citation type="journal article" date="2019" name="Sci. Rep.">
        <title>A high-quality genome of Eragrostis curvula grass provides insights into Poaceae evolution and supports new strategies to enhance forage quality.</title>
        <authorList>
            <person name="Carballo J."/>
            <person name="Santos B.A.C.M."/>
            <person name="Zappacosta D."/>
            <person name="Garbus I."/>
            <person name="Selva J.P."/>
            <person name="Gallo C.A."/>
            <person name="Diaz A."/>
            <person name="Albertini E."/>
            <person name="Caccamo M."/>
            <person name="Echenique V."/>
        </authorList>
    </citation>
    <scope>NUCLEOTIDE SEQUENCE [LARGE SCALE GENOMIC DNA]</scope>
    <source>
        <strain evidence="2">cv. Victoria</strain>
        <tissue evidence="1">Leaf</tissue>
    </source>
</reference>
<keyword evidence="2" id="KW-1185">Reference proteome</keyword>
<evidence type="ECO:0000313" key="1">
    <source>
        <dbReference type="EMBL" id="TVU25243.1"/>
    </source>
</evidence>
<dbReference type="GO" id="GO:0000055">
    <property type="term" value="P:ribosomal large subunit export from nucleus"/>
    <property type="evidence" value="ECO:0007669"/>
    <property type="project" value="TreeGrafter"/>
</dbReference>
<dbReference type="PANTHER" id="PTHR11223:SF6">
    <property type="entry name" value="EXPORTIN-5 C-TERMINAL DOMAIN-CONTAINING PROTEIN"/>
    <property type="match status" value="1"/>
</dbReference>
<dbReference type="EMBL" id="RWGY01000013">
    <property type="protein sequence ID" value="TVU25243.1"/>
    <property type="molecule type" value="Genomic_DNA"/>
</dbReference>
<dbReference type="AlphaFoldDB" id="A0A5J9UNA8"/>
<dbReference type="GO" id="GO:0005049">
    <property type="term" value="F:nuclear export signal receptor activity"/>
    <property type="evidence" value="ECO:0007669"/>
    <property type="project" value="InterPro"/>
</dbReference>
<dbReference type="GO" id="GO:0005634">
    <property type="term" value="C:nucleus"/>
    <property type="evidence" value="ECO:0007669"/>
    <property type="project" value="TreeGrafter"/>
</dbReference>
<gene>
    <name evidence="1" type="ORF">EJB05_27733</name>
</gene>
<dbReference type="Gramene" id="TVU25243">
    <property type="protein sequence ID" value="TVU25243"/>
    <property type="gene ID" value="EJB05_27733"/>
</dbReference>
<dbReference type="PANTHER" id="PTHR11223">
    <property type="entry name" value="EXPORTIN 1/5"/>
    <property type="match status" value="1"/>
</dbReference>
<protein>
    <submittedName>
        <fullName evidence="1">Uncharacterized protein</fullName>
    </submittedName>
</protein>
<comment type="caution">
    <text evidence="1">The sequence shown here is derived from an EMBL/GenBank/DDBJ whole genome shotgun (WGS) entry which is preliminary data.</text>
</comment>
<accession>A0A5J9UNA8</accession>
<sequence length="383" mass="45280">MTCMLQRKMPSVFYRKRTEWITQLLMQLISLKPYIKLTDSEENVLDRLEEICEPQFEIYQCNPAWAVDIFRHSILFYWEPQFHPLIREGHMELLKTLAHELAFAEGSKPFEPLEPHVDDFLEHLRPYAYMHVKRKKEEYGYFKAEEQVRWHEVFDKYLASGALDHRMNEFSCLKDGFVHTIVADFKGCPFEKLDHDLIRMSFERRARIVEWECQMSCYFECLASLLDNDEMKQKLGSLMSLLSTEGFFRVDDDSIDWVVRDAKYLWKGYLEEFWLETRSYTHEYYEIVSKPLQKLQVVPSSNGQIKIQNSACLGVSGIHLSLLSSCKTLSASSTLRRLWRKERMVIDDSEGWLFGMASTKSSEFIRDSFEKTTTQGTRKFGFV</sequence>
<dbReference type="OrthoDB" id="696696at2759"/>
<name>A0A5J9UNA8_9POAL</name>
<dbReference type="GO" id="GO:0005737">
    <property type="term" value="C:cytoplasm"/>
    <property type="evidence" value="ECO:0007669"/>
    <property type="project" value="TreeGrafter"/>
</dbReference>
<evidence type="ECO:0000313" key="2">
    <source>
        <dbReference type="Proteomes" id="UP000324897"/>
    </source>
</evidence>